<gene>
    <name evidence="2" type="ORF">SVUK_LOCUS7257</name>
</gene>
<dbReference type="EMBL" id="UYYB01024522">
    <property type="protein sequence ID" value="VDM72259.1"/>
    <property type="molecule type" value="Genomic_DNA"/>
</dbReference>
<organism evidence="2 3">
    <name type="scientific">Strongylus vulgaris</name>
    <name type="common">Blood worm</name>
    <dbReference type="NCBI Taxonomy" id="40348"/>
    <lineage>
        <taxon>Eukaryota</taxon>
        <taxon>Metazoa</taxon>
        <taxon>Ecdysozoa</taxon>
        <taxon>Nematoda</taxon>
        <taxon>Chromadorea</taxon>
        <taxon>Rhabditida</taxon>
        <taxon>Rhabditina</taxon>
        <taxon>Rhabditomorpha</taxon>
        <taxon>Strongyloidea</taxon>
        <taxon>Strongylidae</taxon>
        <taxon>Strongylus</taxon>
    </lineage>
</organism>
<feature type="region of interest" description="Disordered" evidence="1">
    <location>
        <begin position="1"/>
        <end position="23"/>
    </location>
</feature>
<name>A0A3P7IYF2_STRVU</name>
<dbReference type="OrthoDB" id="5876746at2759"/>
<reference evidence="2 3" key="1">
    <citation type="submission" date="2018-11" db="EMBL/GenBank/DDBJ databases">
        <authorList>
            <consortium name="Pathogen Informatics"/>
        </authorList>
    </citation>
    <scope>NUCLEOTIDE SEQUENCE [LARGE SCALE GENOMIC DNA]</scope>
</reference>
<evidence type="ECO:0000313" key="2">
    <source>
        <dbReference type="EMBL" id="VDM72259.1"/>
    </source>
</evidence>
<evidence type="ECO:0000313" key="3">
    <source>
        <dbReference type="Proteomes" id="UP000270094"/>
    </source>
</evidence>
<keyword evidence="3" id="KW-1185">Reference proteome</keyword>
<dbReference type="AlphaFoldDB" id="A0A3P7IYF2"/>
<proteinExistence type="predicted"/>
<sequence>MPSPRHYPDGTLRSPRILDDDDEIEPAYFRAARSRSQSAMPAVDDEEER</sequence>
<dbReference type="Proteomes" id="UP000270094">
    <property type="component" value="Unassembled WGS sequence"/>
</dbReference>
<accession>A0A3P7IYF2</accession>
<evidence type="ECO:0000256" key="1">
    <source>
        <dbReference type="SAM" id="MobiDB-lite"/>
    </source>
</evidence>
<protein>
    <submittedName>
        <fullName evidence="2">Uncharacterized protein</fullName>
    </submittedName>
</protein>